<protein>
    <recommendedName>
        <fullName evidence="3">Transferrin-binding protein B C-lobe/N-lobe beta barrel domain-containing protein</fullName>
    </recommendedName>
</protein>
<evidence type="ECO:0008006" key="3">
    <source>
        <dbReference type="Google" id="ProtNLM"/>
    </source>
</evidence>
<accession>E0Y1N5</accession>
<dbReference type="EMBL" id="GU474943">
    <property type="protein sequence ID" value="ADI20576.1"/>
    <property type="molecule type" value="Genomic_DNA"/>
</dbReference>
<feature type="region of interest" description="Disordered" evidence="1">
    <location>
        <begin position="22"/>
        <end position="51"/>
    </location>
</feature>
<dbReference type="SUPFAM" id="SSF56925">
    <property type="entry name" value="OMPA-like"/>
    <property type="match status" value="1"/>
</dbReference>
<dbReference type="AlphaFoldDB" id="E0Y1N5"/>
<reference evidence="2" key="1">
    <citation type="journal article" date="2011" name="Environ. Microbiol.">
        <title>Time-series analyses of Monterey Bay coastal microbial picoplankton using a 'genome proxy' microarray.</title>
        <authorList>
            <person name="Rich V.I."/>
            <person name="Pham V.D."/>
            <person name="Eppley J."/>
            <person name="Shi Y."/>
            <person name="DeLong E.F."/>
        </authorList>
    </citation>
    <scope>NUCLEOTIDE SEQUENCE</scope>
</reference>
<feature type="compositionally biased region" description="Acidic residues" evidence="1">
    <location>
        <begin position="24"/>
        <end position="46"/>
    </location>
</feature>
<dbReference type="InterPro" id="IPR011250">
    <property type="entry name" value="OMP/PagP_B-barrel"/>
</dbReference>
<name>E0Y1N5_9PROT</name>
<dbReference type="Gene3D" id="2.40.160.90">
    <property type="match status" value="1"/>
</dbReference>
<sequence length="282" mass="28964">MFAVSACSNGDPEAEVICLLETCGGDDDDGDDDDGDGGDNEDDDEPSTITISATDDSIGQLIGNIDDANYNPAFQIFTISAPGLDAQLNRFFTADYNGILAMRDPTETHNAYLGQGIGTRVVVYSGGLAGNVQRLAAFGRTSAAELPLTGSAEFNGDYVGFTPTRRVNGRASLDVDFAAATISGSITNRVLRLKPDNTLDAVNPLSTLDLGSATISNAGRFSGATTGGEIVNGQIVWNPATGSFAGLIGGATGNEAVGTVSVDHTDTTGGSFQETGGFLATR</sequence>
<evidence type="ECO:0000313" key="2">
    <source>
        <dbReference type="EMBL" id="ADI20576.1"/>
    </source>
</evidence>
<proteinExistence type="predicted"/>
<organism evidence="2">
    <name type="scientific">uncultured alpha proteobacterium EB080_L84F03</name>
    <dbReference type="NCBI Taxonomy" id="711004"/>
    <lineage>
        <taxon>Bacteria</taxon>
        <taxon>Pseudomonadati</taxon>
        <taxon>Pseudomonadota</taxon>
        <taxon>Alphaproteobacteria</taxon>
        <taxon>environmental samples</taxon>
    </lineage>
</organism>
<evidence type="ECO:0000256" key="1">
    <source>
        <dbReference type="SAM" id="MobiDB-lite"/>
    </source>
</evidence>